<proteinExistence type="predicted"/>
<accession>A0A369J164</accession>
<sequence>MRRSSRSSVFLFFVRYVAPGLSSCFRVLGSASMWLSALVLACVVSATRASTDPDEGKCSFARLRWVPFAGAARAYLGAGRFCGHFQQLFGGLGLHVGDVAGLWLERPVGGPWLRFGRPRIARMVVRGLPGFDGCLPSSAGSGRPFGSSGQVMLMRRGLDPGVMLVGFWEPCVSLAPRSSRLSALLGSAPPFWRSAPLGAVFSPPQTGAPLSPFGAARCRHVVDYWLFHVWSWSLGVTWGTALFLSSSRRAAADLGLWSGCGMCARAAATEEWVGGLERRNGSLERIAILMPVHSARTSGRSVALSATPVCEARANIIN</sequence>
<keyword evidence="2" id="KW-1185">Reference proteome</keyword>
<comment type="caution">
    <text evidence="1">The sequence shown here is derived from an EMBL/GenBank/DDBJ whole genome shotgun (WGS) entry which is preliminary data.</text>
</comment>
<dbReference type="EMBL" id="LUEZ02000139">
    <property type="protein sequence ID" value="RDB15741.1"/>
    <property type="molecule type" value="Genomic_DNA"/>
</dbReference>
<reference evidence="1" key="1">
    <citation type="submission" date="2018-04" db="EMBL/GenBank/DDBJ databases">
        <title>Whole genome sequencing of Hypsizygus marmoreus.</title>
        <authorList>
            <person name="Choi I.-G."/>
            <person name="Min B."/>
            <person name="Kim J.-G."/>
            <person name="Kim S."/>
            <person name="Oh Y.-L."/>
            <person name="Kong W.-S."/>
            <person name="Park H."/>
            <person name="Jeong J."/>
            <person name="Song E.-S."/>
        </authorList>
    </citation>
    <scope>NUCLEOTIDE SEQUENCE [LARGE SCALE GENOMIC DNA]</scope>
    <source>
        <strain evidence="1">51987-8</strain>
    </source>
</reference>
<name>A0A369J164_HYPMA</name>
<dbReference type="Proteomes" id="UP000076154">
    <property type="component" value="Unassembled WGS sequence"/>
</dbReference>
<evidence type="ECO:0000313" key="2">
    <source>
        <dbReference type="Proteomes" id="UP000076154"/>
    </source>
</evidence>
<organism evidence="1 2">
    <name type="scientific">Hypsizygus marmoreus</name>
    <name type="common">White beech mushroom</name>
    <name type="synonym">Agaricus marmoreus</name>
    <dbReference type="NCBI Taxonomy" id="39966"/>
    <lineage>
        <taxon>Eukaryota</taxon>
        <taxon>Fungi</taxon>
        <taxon>Dikarya</taxon>
        <taxon>Basidiomycota</taxon>
        <taxon>Agaricomycotina</taxon>
        <taxon>Agaricomycetes</taxon>
        <taxon>Agaricomycetidae</taxon>
        <taxon>Agaricales</taxon>
        <taxon>Tricholomatineae</taxon>
        <taxon>Lyophyllaceae</taxon>
        <taxon>Hypsizygus</taxon>
    </lineage>
</organism>
<dbReference type="InParanoid" id="A0A369J164"/>
<protein>
    <submittedName>
        <fullName evidence="1">Uncharacterized protein</fullName>
    </submittedName>
</protein>
<gene>
    <name evidence="1" type="ORF">Hypma_003758</name>
</gene>
<evidence type="ECO:0000313" key="1">
    <source>
        <dbReference type="EMBL" id="RDB15741.1"/>
    </source>
</evidence>
<dbReference type="AlphaFoldDB" id="A0A369J164"/>